<proteinExistence type="predicted"/>
<organism evidence="1">
    <name type="scientific">Hyperionvirus sp</name>
    <dbReference type="NCBI Taxonomy" id="2487770"/>
    <lineage>
        <taxon>Viruses</taxon>
        <taxon>Varidnaviria</taxon>
        <taxon>Bamfordvirae</taxon>
        <taxon>Nucleocytoviricota</taxon>
        <taxon>Megaviricetes</taxon>
        <taxon>Imitervirales</taxon>
        <taxon>Mimiviridae</taxon>
        <taxon>Klosneuvirinae</taxon>
    </lineage>
</organism>
<gene>
    <name evidence="1" type="ORF">Hyperionvirus11_64</name>
</gene>
<name>A0A3G5ABV9_9VIRU</name>
<evidence type="ECO:0000313" key="1">
    <source>
        <dbReference type="EMBL" id="AYV83791.1"/>
    </source>
</evidence>
<protein>
    <submittedName>
        <fullName evidence="1">Uncharacterized protein</fullName>
    </submittedName>
</protein>
<sequence length="319" mass="36725">MSDYFDRIIELKKMLYGRSDKFLDDNFEKLKYVENLLVGAKYVRTECAEFSSCRGCYVFPKEYAGKYMIHNVSVKNIHGVRSVRLEVGGACVDRYWCCNERIVGGLQSVYGITKNNNVPLYLINSSCLPILEVHDITLCVEMNDGADLAFEYDLYELPIELRPYVLNGETKPLVKIRSDGLDNSLGIITKQIDFPGEDRIWVRGDKAKVKLNYNHPIYNLLIQFDNPNVSVNYFELSMDEKLFRCQHNYKNDCYIIDFMPENSTLIEKYGINLSMVDRLILTVYFNPPCLDEELVVNILGVGINYYKIANGKGCVCFSK</sequence>
<dbReference type="EMBL" id="MK072393">
    <property type="protein sequence ID" value="AYV83791.1"/>
    <property type="molecule type" value="Genomic_DNA"/>
</dbReference>
<reference evidence="1" key="1">
    <citation type="submission" date="2018-10" db="EMBL/GenBank/DDBJ databases">
        <title>Hidden diversity of soil giant viruses.</title>
        <authorList>
            <person name="Schulz F."/>
            <person name="Alteio L."/>
            <person name="Goudeau D."/>
            <person name="Ryan E.M."/>
            <person name="Malmstrom R.R."/>
            <person name="Blanchard J."/>
            <person name="Woyke T."/>
        </authorList>
    </citation>
    <scope>NUCLEOTIDE SEQUENCE</scope>
    <source>
        <strain evidence="1">HYV1</strain>
    </source>
</reference>
<accession>A0A3G5ABV9</accession>